<comment type="caution">
    <text evidence="6">The sequence shown here is derived from an EMBL/GenBank/DDBJ whole genome shotgun (WGS) entry which is preliminary data.</text>
</comment>
<dbReference type="SMART" id="SM00327">
    <property type="entry name" value="VWA"/>
    <property type="match status" value="1"/>
</dbReference>
<keyword evidence="7" id="KW-1185">Reference proteome</keyword>
<keyword evidence="3" id="KW-0479">Metal-binding</keyword>
<dbReference type="InterPro" id="IPR002227">
    <property type="entry name" value="Tyrosinase_Cu-bd"/>
</dbReference>
<dbReference type="RefSeq" id="WP_175347541.1">
    <property type="nucleotide sequence ID" value="NZ_JABMCI010000063.1"/>
</dbReference>
<dbReference type="SUPFAM" id="SSF48056">
    <property type="entry name" value="Di-copper centre-containing domain"/>
    <property type="match status" value="1"/>
</dbReference>
<evidence type="ECO:0000256" key="4">
    <source>
        <dbReference type="ARBA" id="ARBA00023008"/>
    </source>
</evidence>
<dbReference type="InterPro" id="IPR017868">
    <property type="entry name" value="Filamin/ABP280_repeat-like"/>
</dbReference>
<dbReference type="Gene3D" id="1.10.1280.10">
    <property type="entry name" value="Di-copper center containing domain from catechol oxidase"/>
    <property type="match status" value="1"/>
</dbReference>
<comment type="cofactor">
    <cofactor evidence="1">
        <name>Cu(2+)</name>
        <dbReference type="ChEBI" id="CHEBI:29036"/>
    </cofactor>
</comment>
<evidence type="ECO:0000313" key="6">
    <source>
        <dbReference type="EMBL" id="NUU17576.1"/>
    </source>
</evidence>
<organism evidence="6 7">
    <name type="scientific">Cellulomonas humilata</name>
    <dbReference type="NCBI Taxonomy" id="144055"/>
    <lineage>
        <taxon>Bacteria</taxon>
        <taxon>Bacillati</taxon>
        <taxon>Actinomycetota</taxon>
        <taxon>Actinomycetes</taxon>
        <taxon>Micrococcales</taxon>
        <taxon>Cellulomonadaceae</taxon>
        <taxon>Cellulomonas</taxon>
    </lineage>
</organism>
<dbReference type="Pfam" id="PF13519">
    <property type="entry name" value="VWA_2"/>
    <property type="match status" value="1"/>
</dbReference>
<sequence length="907" mass="96476">MAIGDGIRRDIALVSQTERDRLIAAILTLDTSKIYPDGVTFWDKQEDIHKNAHLSGVNVHGGPGFVPWHREIVNRFEQLIREVDPDLSLHYWDWSVDPRSTADGRANLFTTSFMGNAQGDAGAPLGSFESTEGGGHTHIWRAVNGGSNTLSAAPVSLSDATVVGSATWETFNSNIQTVHGDGHFFIGGTLTQAHYSFHDPFVFLLHSNVDRLYSMWQTAAGHPERLDPATVYGGDSADAGLNGPVEPWAGNLADPSLQLRPWAPPDNQQVVKTYKHPSMVAPPCYDTVPEVSLLEVVNPGSHITFNDVPTGETTARAAVFRVYSCDAVTFEVIVAPASPYLVLTPGGHVTVPHALVPYTEARIWFGMTGGAAGTSATAGTTTIRCVETGQDFVFDLTGNSIPRPTVAVMMALDQSGSMDDPAGTSGATRIEVLKQAAGRFGQLIHAGNGLGLIRFDTDAYPVADPTFPGLGVTLIGPGGDFDPNRVIALTAIGDHHTNLAGATSVGDGVVMARNVLSAVPATDYQHKALIVFTDGLENRDATIDSVTSSIDQRTFAIGLGNEAQVSTTALRKLANNTGGYLLLTGVLTPGTDEYFRLTKYFLQILAGVTDTAIVVDPSGYLPPGDTLRIPFVLTEADIDATVVLLEDLPVIDMVLETPDGTLIDPTTAPGVGVAAGAGDDMRYYRTNLPVPVGAGAHEGTWHAILTIDEGAWKKVLKRLRSRDDDEGRNAFARAAAHGARYSVNVYSASNLRLAASLEQPSIEPGSAATIHAALTEYGLPVEHRARVVAHVTGPTGASTLTLTETTGGLFAGTLATPLPGTYQVRVVADGLTLRGSPFTREQLLTAVAIRGGDNPTTPPGDPDDPKSHDLCDLLDCLTKVGATFLERNDISPEELRRCIHAHCRDHR</sequence>
<gene>
    <name evidence="6" type="ORF">HP550_09965</name>
</gene>
<dbReference type="Pfam" id="PF00264">
    <property type="entry name" value="Tyrosinase"/>
    <property type="match status" value="1"/>
</dbReference>
<evidence type="ECO:0000313" key="7">
    <source>
        <dbReference type="Proteomes" id="UP000565724"/>
    </source>
</evidence>
<dbReference type="GO" id="GO:0016491">
    <property type="term" value="F:oxidoreductase activity"/>
    <property type="evidence" value="ECO:0007669"/>
    <property type="project" value="InterPro"/>
</dbReference>
<dbReference type="Gene3D" id="3.40.50.410">
    <property type="entry name" value="von Willebrand factor, type A domain"/>
    <property type="match status" value="1"/>
</dbReference>
<dbReference type="InterPro" id="IPR036465">
    <property type="entry name" value="vWFA_dom_sf"/>
</dbReference>
<dbReference type="SUPFAM" id="SSF53300">
    <property type="entry name" value="vWA-like"/>
    <property type="match status" value="1"/>
</dbReference>
<dbReference type="PROSITE" id="PS00497">
    <property type="entry name" value="TYROSINASE_1"/>
    <property type="match status" value="1"/>
</dbReference>
<evidence type="ECO:0000256" key="2">
    <source>
        <dbReference type="ARBA" id="ARBA00009928"/>
    </source>
</evidence>
<dbReference type="PANTHER" id="PTHR11474:SF126">
    <property type="entry name" value="TYROSINASE-LIKE PROTEIN TYR-1-RELATED"/>
    <property type="match status" value="1"/>
</dbReference>
<reference evidence="6 7" key="1">
    <citation type="submission" date="2020-05" db="EMBL/GenBank/DDBJ databases">
        <title>Genome Sequencing of Type Strains.</title>
        <authorList>
            <person name="Lemaire J.F."/>
            <person name="Inderbitzin P."/>
            <person name="Gregorio O.A."/>
            <person name="Collins S.B."/>
            <person name="Wespe N."/>
            <person name="Knight-Connoni V."/>
        </authorList>
    </citation>
    <scope>NUCLEOTIDE SEQUENCE [LARGE SCALE GENOMIC DNA]</scope>
    <source>
        <strain evidence="6 7">ATCC 25174</strain>
    </source>
</reference>
<accession>A0A7Y6A0K8</accession>
<name>A0A7Y6A0K8_9CELL</name>
<feature type="domain" description="VWFA" evidence="5">
    <location>
        <begin position="407"/>
        <end position="605"/>
    </location>
</feature>
<evidence type="ECO:0000259" key="5">
    <source>
        <dbReference type="PROSITE" id="PS50234"/>
    </source>
</evidence>
<dbReference type="PROSITE" id="PS50194">
    <property type="entry name" value="FILAMIN_REPEAT"/>
    <property type="match status" value="1"/>
</dbReference>
<dbReference type="PANTHER" id="PTHR11474">
    <property type="entry name" value="TYROSINASE FAMILY MEMBER"/>
    <property type="match status" value="1"/>
</dbReference>
<dbReference type="PROSITE" id="PS50234">
    <property type="entry name" value="VWFA"/>
    <property type="match status" value="1"/>
</dbReference>
<dbReference type="CDD" id="cd00198">
    <property type="entry name" value="vWFA"/>
    <property type="match status" value="1"/>
</dbReference>
<dbReference type="InterPro" id="IPR008922">
    <property type="entry name" value="Di-copper_centre_dom_sf"/>
</dbReference>
<evidence type="ECO:0000256" key="1">
    <source>
        <dbReference type="ARBA" id="ARBA00001973"/>
    </source>
</evidence>
<dbReference type="Proteomes" id="UP000565724">
    <property type="component" value="Unassembled WGS sequence"/>
</dbReference>
<dbReference type="InterPro" id="IPR002035">
    <property type="entry name" value="VWF_A"/>
</dbReference>
<evidence type="ECO:0000256" key="3">
    <source>
        <dbReference type="ARBA" id="ARBA00022723"/>
    </source>
</evidence>
<dbReference type="EMBL" id="JABMCI010000063">
    <property type="protein sequence ID" value="NUU17576.1"/>
    <property type="molecule type" value="Genomic_DNA"/>
</dbReference>
<keyword evidence="4" id="KW-0186">Copper</keyword>
<dbReference type="InterPro" id="IPR050316">
    <property type="entry name" value="Tyrosinase/Hemocyanin"/>
</dbReference>
<dbReference type="AlphaFoldDB" id="A0A7Y6A0K8"/>
<dbReference type="GO" id="GO:0046872">
    <property type="term" value="F:metal ion binding"/>
    <property type="evidence" value="ECO:0007669"/>
    <property type="project" value="UniProtKB-KW"/>
</dbReference>
<comment type="similarity">
    <text evidence="2">Belongs to the tyrosinase family.</text>
</comment>
<dbReference type="PRINTS" id="PR00092">
    <property type="entry name" value="TYROSINASE"/>
</dbReference>
<protein>
    <submittedName>
        <fullName evidence="6">VWA domain-containing protein</fullName>
    </submittedName>
</protein>
<proteinExistence type="inferred from homology"/>